<organism evidence="6 7">
    <name type="scientific">Shewanella phaeophyticola</name>
    <dbReference type="NCBI Taxonomy" id="2978345"/>
    <lineage>
        <taxon>Bacteria</taxon>
        <taxon>Pseudomonadati</taxon>
        <taxon>Pseudomonadota</taxon>
        <taxon>Gammaproteobacteria</taxon>
        <taxon>Alteromonadales</taxon>
        <taxon>Shewanellaceae</taxon>
        <taxon>Shewanella</taxon>
    </lineage>
</organism>
<dbReference type="Pfam" id="PF01027">
    <property type="entry name" value="Bax1-I"/>
    <property type="match status" value="1"/>
</dbReference>
<keyword evidence="4 5" id="KW-0472">Membrane</keyword>
<evidence type="ECO:0000256" key="3">
    <source>
        <dbReference type="ARBA" id="ARBA00022989"/>
    </source>
</evidence>
<dbReference type="InterPro" id="IPR006214">
    <property type="entry name" value="Bax_inhibitor_1-related"/>
</dbReference>
<protein>
    <submittedName>
        <fullName evidence="6">Bax inhibitor-1 family protein</fullName>
    </submittedName>
</protein>
<feature type="transmembrane region" description="Helical" evidence="5">
    <location>
        <begin position="53"/>
        <end position="72"/>
    </location>
</feature>
<evidence type="ECO:0000256" key="4">
    <source>
        <dbReference type="ARBA" id="ARBA00023136"/>
    </source>
</evidence>
<evidence type="ECO:0000313" key="6">
    <source>
        <dbReference type="EMBL" id="MCT8986799.1"/>
    </source>
</evidence>
<feature type="transmembrane region" description="Helical" evidence="5">
    <location>
        <begin position="111"/>
        <end position="129"/>
    </location>
</feature>
<comment type="subcellular location">
    <subcellularLocation>
        <location evidence="1">Membrane</location>
        <topology evidence="1">Multi-pass membrane protein</topology>
    </subcellularLocation>
</comment>
<feature type="transmembrane region" description="Helical" evidence="5">
    <location>
        <begin position="78"/>
        <end position="99"/>
    </location>
</feature>
<feature type="transmembrane region" description="Helical" evidence="5">
    <location>
        <begin position="135"/>
        <end position="156"/>
    </location>
</feature>
<dbReference type="RefSeq" id="WP_261733165.1">
    <property type="nucleotide sequence ID" value="NZ_JAODOQ010000001.1"/>
</dbReference>
<evidence type="ECO:0000256" key="5">
    <source>
        <dbReference type="SAM" id="Phobius"/>
    </source>
</evidence>
<feature type="transmembrane region" description="Helical" evidence="5">
    <location>
        <begin position="20"/>
        <end position="41"/>
    </location>
</feature>
<keyword evidence="2 5" id="KW-0812">Transmembrane</keyword>
<keyword evidence="7" id="KW-1185">Reference proteome</keyword>
<comment type="caution">
    <text evidence="6">The sequence shown here is derived from an EMBL/GenBank/DDBJ whole genome shotgun (WGS) entry which is preliminary data.</text>
</comment>
<evidence type="ECO:0000256" key="2">
    <source>
        <dbReference type="ARBA" id="ARBA00022692"/>
    </source>
</evidence>
<reference evidence="6" key="1">
    <citation type="submission" date="2022-09" db="EMBL/GenBank/DDBJ databases">
        <title>Shewanella sp. KJ10-1 sp.nov, isolated from marine algae.</title>
        <authorList>
            <person name="Butt M."/>
            <person name="Lee J.K."/>
            <person name="Kim J.M."/>
            <person name="Choi D.G."/>
        </authorList>
    </citation>
    <scope>NUCLEOTIDE SEQUENCE</scope>
    <source>
        <strain evidence="6">KJ10-1</strain>
    </source>
</reference>
<evidence type="ECO:0000256" key="1">
    <source>
        <dbReference type="ARBA" id="ARBA00004141"/>
    </source>
</evidence>
<accession>A0ABT2P2D7</accession>
<evidence type="ECO:0000313" key="7">
    <source>
        <dbReference type="Proteomes" id="UP001431192"/>
    </source>
</evidence>
<proteinExistence type="predicted"/>
<keyword evidence="3 5" id="KW-1133">Transmembrane helix</keyword>
<name>A0ABT2P2D7_9GAMM</name>
<dbReference type="EMBL" id="JAODOQ010000001">
    <property type="protein sequence ID" value="MCT8986799.1"/>
    <property type="molecule type" value="Genomic_DNA"/>
</dbReference>
<gene>
    <name evidence="6" type="ORF">N4T56_10335</name>
</gene>
<dbReference type="Proteomes" id="UP001431192">
    <property type="component" value="Unassembled WGS sequence"/>
</dbReference>
<sequence length="218" mass="24449">MEVDVFNRTHTNDNIISGSTYNFIIGLTLLWGFAINWLMVLNISVESISSINPIIFFIGYFASCFFGIYLFSKSDKPIVSFIGYNFVVVPFGLIINLVVSQYNPDIVQEAIRVTGMVTFVMMLLGSMYPAFFKKIAGGLTIALICVIVVELVEIFIFNTHHGILDWIVALIFCGYIGYDWARANAIPKTVDNAVDSAAALYMDIINLFLRVLRILGRK</sequence>
<feature type="transmembrane region" description="Helical" evidence="5">
    <location>
        <begin position="163"/>
        <end position="181"/>
    </location>
</feature>